<dbReference type="SUPFAM" id="SSF52374">
    <property type="entry name" value="Nucleotidylyl transferase"/>
    <property type="match status" value="1"/>
</dbReference>
<dbReference type="Proteomes" id="UP000248066">
    <property type="component" value="Unassembled WGS sequence"/>
</dbReference>
<dbReference type="InterPro" id="IPR008909">
    <property type="entry name" value="DALR_anticod-bd"/>
</dbReference>
<keyword evidence="4 11" id="KW-0963">Cytoplasm</keyword>
<comment type="subunit">
    <text evidence="3 11">Monomer.</text>
</comment>
<evidence type="ECO:0000256" key="9">
    <source>
        <dbReference type="ARBA" id="ARBA00023146"/>
    </source>
</evidence>
<dbReference type="PANTHER" id="PTHR11956">
    <property type="entry name" value="ARGINYL-TRNA SYNTHETASE"/>
    <property type="match status" value="1"/>
</dbReference>
<dbReference type="OrthoDB" id="9805987at2"/>
<evidence type="ECO:0000256" key="6">
    <source>
        <dbReference type="ARBA" id="ARBA00022741"/>
    </source>
</evidence>
<comment type="subcellular location">
    <subcellularLocation>
        <location evidence="1 11">Cytoplasm</location>
    </subcellularLocation>
</comment>
<dbReference type="Pfam" id="PF00750">
    <property type="entry name" value="tRNA-synt_1d"/>
    <property type="match status" value="1"/>
</dbReference>
<feature type="domain" description="Arginyl tRNA synthetase N-terminal" evidence="14">
    <location>
        <begin position="5"/>
        <end position="84"/>
    </location>
</feature>
<dbReference type="SMART" id="SM01016">
    <property type="entry name" value="Arg_tRNA_synt_N"/>
    <property type="match status" value="1"/>
</dbReference>
<protein>
    <recommendedName>
        <fullName evidence="11">Arginine--tRNA ligase</fullName>
        <ecNumber evidence="11">6.1.1.19</ecNumber>
    </recommendedName>
    <alternativeName>
        <fullName evidence="11">Arginyl-tRNA synthetase</fullName>
        <shortName evidence="11">ArgRS</shortName>
    </alternativeName>
</protein>
<dbReference type="InterPro" id="IPR014729">
    <property type="entry name" value="Rossmann-like_a/b/a_fold"/>
</dbReference>
<name>A0A2W0H356_9BACI</name>
<keyword evidence="6 11" id="KW-0547">Nucleotide-binding</keyword>
<dbReference type="Pfam" id="PF03485">
    <property type="entry name" value="Arg_tRNA_synt_N"/>
    <property type="match status" value="1"/>
</dbReference>
<dbReference type="NCBIfam" id="TIGR00456">
    <property type="entry name" value="argS"/>
    <property type="match status" value="1"/>
</dbReference>
<dbReference type="FunFam" id="1.10.730.10:FF:000006">
    <property type="entry name" value="Arginyl-tRNA synthetase 2, mitochondrial"/>
    <property type="match status" value="1"/>
</dbReference>
<dbReference type="SMART" id="SM00836">
    <property type="entry name" value="DALR_1"/>
    <property type="match status" value="1"/>
</dbReference>
<evidence type="ECO:0000256" key="11">
    <source>
        <dbReference type="HAMAP-Rule" id="MF_00123"/>
    </source>
</evidence>
<evidence type="ECO:0000313" key="15">
    <source>
        <dbReference type="EMBL" id="PYZ95501.1"/>
    </source>
</evidence>
<evidence type="ECO:0000256" key="2">
    <source>
        <dbReference type="ARBA" id="ARBA00005594"/>
    </source>
</evidence>
<evidence type="ECO:0000256" key="4">
    <source>
        <dbReference type="ARBA" id="ARBA00022490"/>
    </source>
</evidence>
<comment type="catalytic activity">
    <reaction evidence="10 11">
        <text>tRNA(Arg) + L-arginine + ATP = L-arginyl-tRNA(Arg) + AMP + diphosphate</text>
        <dbReference type="Rhea" id="RHEA:20301"/>
        <dbReference type="Rhea" id="RHEA-COMP:9658"/>
        <dbReference type="Rhea" id="RHEA-COMP:9673"/>
        <dbReference type="ChEBI" id="CHEBI:30616"/>
        <dbReference type="ChEBI" id="CHEBI:32682"/>
        <dbReference type="ChEBI" id="CHEBI:33019"/>
        <dbReference type="ChEBI" id="CHEBI:78442"/>
        <dbReference type="ChEBI" id="CHEBI:78513"/>
        <dbReference type="ChEBI" id="CHEBI:456215"/>
        <dbReference type="EC" id="6.1.1.19"/>
    </reaction>
</comment>
<feature type="domain" description="DALR anticodon binding" evidence="13">
    <location>
        <begin position="448"/>
        <end position="559"/>
    </location>
</feature>
<evidence type="ECO:0000313" key="16">
    <source>
        <dbReference type="Proteomes" id="UP000248066"/>
    </source>
</evidence>
<dbReference type="Gene3D" id="3.40.50.620">
    <property type="entry name" value="HUPs"/>
    <property type="match status" value="1"/>
</dbReference>
<dbReference type="GO" id="GO:0004814">
    <property type="term" value="F:arginine-tRNA ligase activity"/>
    <property type="evidence" value="ECO:0007669"/>
    <property type="project" value="UniProtKB-UniRule"/>
</dbReference>
<dbReference type="PANTHER" id="PTHR11956:SF5">
    <property type="entry name" value="ARGININE--TRNA LIGASE, CYTOPLASMIC"/>
    <property type="match status" value="1"/>
</dbReference>
<reference evidence="15 16" key="1">
    <citation type="submission" date="2017-10" db="EMBL/GenBank/DDBJ databases">
        <title>Bacillus sp. nov., a halophilic bacterium isolated from a Yangshapao Lake.</title>
        <authorList>
            <person name="Wang H."/>
        </authorList>
    </citation>
    <scope>NUCLEOTIDE SEQUENCE [LARGE SCALE GENOMIC DNA]</scope>
    <source>
        <strain evidence="15 16">YSP-3</strain>
    </source>
</reference>
<dbReference type="InterPro" id="IPR036695">
    <property type="entry name" value="Arg-tRNA-synth_N_sf"/>
</dbReference>
<evidence type="ECO:0000256" key="10">
    <source>
        <dbReference type="ARBA" id="ARBA00049339"/>
    </source>
</evidence>
<dbReference type="InterPro" id="IPR001278">
    <property type="entry name" value="Arg-tRNA-ligase"/>
</dbReference>
<evidence type="ECO:0000259" key="14">
    <source>
        <dbReference type="SMART" id="SM01016"/>
    </source>
</evidence>
<keyword evidence="5 11" id="KW-0436">Ligase</keyword>
<feature type="short sequence motif" description="'HIGH' region" evidence="11">
    <location>
        <begin position="121"/>
        <end position="131"/>
    </location>
</feature>
<dbReference type="FunFam" id="3.40.50.620:FF:000116">
    <property type="entry name" value="Arginine--tRNA ligase"/>
    <property type="match status" value="1"/>
</dbReference>
<comment type="caution">
    <text evidence="15">The sequence shown here is derived from an EMBL/GenBank/DDBJ whole genome shotgun (WGS) entry which is preliminary data.</text>
</comment>
<dbReference type="Gene3D" id="3.30.1360.70">
    <property type="entry name" value="Arginyl tRNA synthetase N-terminal domain"/>
    <property type="match status" value="1"/>
</dbReference>
<dbReference type="AlphaFoldDB" id="A0A2W0H356"/>
<dbReference type="InterPro" id="IPR035684">
    <property type="entry name" value="ArgRS_core"/>
</dbReference>
<keyword evidence="9 11" id="KW-0030">Aminoacyl-tRNA synthetase</keyword>
<keyword evidence="7 11" id="KW-0067">ATP-binding</keyword>
<dbReference type="RefSeq" id="WP_110521627.1">
    <property type="nucleotide sequence ID" value="NZ_PDOF01000004.1"/>
</dbReference>
<dbReference type="InterPro" id="IPR005148">
    <property type="entry name" value="Arg-tRNA-synth_N"/>
</dbReference>
<evidence type="ECO:0000256" key="7">
    <source>
        <dbReference type="ARBA" id="ARBA00022840"/>
    </source>
</evidence>
<dbReference type="EMBL" id="PDOF01000004">
    <property type="protein sequence ID" value="PYZ95501.1"/>
    <property type="molecule type" value="Genomic_DNA"/>
</dbReference>
<dbReference type="EC" id="6.1.1.19" evidence="11"/>
<dbReference type="GO" id="GO:0005737">
    <property type="term" value="C:cytoplasm"/>
    <property type="evidence" value="ECO:0007669"/>
    <property type="project" value="UniProtKB-SubCell"/>
</dbReference>
<dbReference type="CDD" id="cd07956">
    <property type="entry name" value="Anticodon_Ia_Arg"/>
    <property type="match status" value="1"/>
</dbReference>
<sequence>MNLKAVYTNALYRILQEELSEEEIGKLIEHPKHEAHGDLAFPCFRLASVRKEAPQKIAGALAEQMNDPLIEKAEAAGPYVNVFFKREAVNAEALSQLSVLGAEYGDKIRTGENVVFDFSSPNIAKPFSMGHLRSTIIGRSLANLAEKNGYKAVKINHLGDWGTQFGKLMCAYTRWGSEAEVRKNPIPTLMKYYVHYHEEVKEDPGLDDEARGWFKKLEDQDVEAVKLWMWFKEESLKEFNKVYELLGITFDHVQGESFYNDKMAPVVADLEEKGLLVESEGAMVVETGTDEPPCLIKKKDGTTLYATRDLAAAIYRKKQFDFHKCVYVVGAEQQLHFSQVRQVLGRMGYDWTGDMVHVPFGLILQGGKKMSTRKGKIVLLEDVLRDAITRAEENIAEKNPSLEDKDAVAADVGTGAVVFHDLKNERMNSVEFNLEQMLTFEGETGPYVQYTHARAMTLLERAEADPAPASPGEGEEEWAVVKELLAFPDAVERAWTQYEPSVIAKYVLSLSSAFNSYYGKVRILESDDRLPARLSLVKAVTDVLKEGLRLLGVKAPDKM</sequence>
<evidence type="ECO:0000256" key="8">
    <source>
        <dbReference type="ARBA" id="ARBA00022917"/>
    </source>
</evidence>
<evidence type="ECO:0000256" key="3">
    <source>
        <dbReference type="ARBA" id="ARBA00011245"/>
    </source>
</evidence>
<comment type="similarity">
    <text evidence="2 11 12">Belongs to the class-I aminoacyl-tRNA synthetase family.</text>
</comment>
<dbReference type="GO" id="GO:0006420">
    <property type="term" value="P:arginyl-tRNA aminoacylation"/>
    <property type="evidence" value="ECO:0007669"/>
    <property type="project" value="UniProtKB-UniRule"/>
</dbReference>
<evidence type="ECO:0000256" key="1">
    <source>
        <dbReference type="ARBA" id="ARBA00004496"/>
    </source>
</evidence>
<keyword evidence="16" id="KW-1185">Reference proteome</keyword>
<dbReference type="Pfam" id="PF05746">
    <property type="entry name" value="DALR_1"/>
    <property type="match status" value="1"/>
</dbReference>
<dbReference type="CDD" id="cd00671">
    <property type="entry name" value="ArgRS_core"/>
    <property type="match status" value="1"/>
</dbReference>
<evidence type="ECO:0000256" key="5">
    <source>
        <dbReference type="ARBA" id="ARBA00022598"/>
    </source>
</evidence>
<keyword evidence="8 11" id="KW-0648">Protein biosynthesis</keyword>
<dbReference type="Gene3D" id="1.10.730.10">
    <property type="entry name" value="Isoleucyl-tRNA Synthetase, Domain 1"/>
    <property type="match status" value="1"/>
</dbReference>
<proteinExistence type="inferred from homology"/>
<evidence type="ECO:0000256" key="12">
    <source>
        <dbReference type="RuleBase" id="RU363038"/>
    </source>
</evidence>
<gene>
    <name evidence="11" type="primary">argS</name>
    <name evidence="15" type="ORF">CR205_18380</name>
</gene>
<dbReference type="PRINTS" id="PR01038">
    <property type="entry name" value="TRNASYNTHARG"/>
</dbReference>
<organism evidence="15 16">
    <name type="scientific">Alteribacter lacisalsi</name>
    <dbReference type="NCBI Taxonomy" id="2045244"/>
    <lineage>
        <taxon>Bacteria</taxon>
        <taxon>Bacillati</taxon>
        <taxon>Bacillota</taxon>
        <taxon>Bacilli</taxon>
        <taxon>Bacillales</taxon>
        <taxon>Bacillaceae</taxon>
        <taxon>Alteribacter</taxon>
    </lineage>
</organism>
<dbReference type="InterPro" id="IPR009080">
    <property type="entry name" value="tRNAsynth_Ia_anticodon-bd"/>
</dbReference>
<dbReference type="SUPFAM" id="SSF55190">
    <property type="entry name" value="Arginyl-tRNA synthetase (ArgRS), N-terminal 'additional' domain"/>
    <property type="match status" value="1"/>
</dbReference>
<dbReference type="HAMAP" id="MF_00123">
    <property type="entry name" value="Arg_tRNA_synth"/>
    <property type="match status" value="1"/>
</dbReference>
<accession>A0A2W0H356</accession>
<evidence type="ECO:0000259" key="13">
    <source>
        <dbReference type="SMART" id="SM00836"/>
    </source>
</evidence>
<dbReference type="SUPFAM" id="SSF47323">
    <property type="entry name" value="Anticodon-binding domain of a subclass of class I aminoacyl-tRNA synthetases"/>
    <property type="match status" value="1"/>
</dbReference>
<dbReference type="GO" id="GO:0005524">
    <property type="term" value="F:ATP binding"/>
    <property type="evidence" value="ECO:0007669"/>
    <property type="project" value="UniProtKB-UniRule"/>
</dbReference>